<organism evidence="3 4">
    <name type="scientific">Merluccius polli</name>
    <name type="common">Benguela hake</name>
    <name type="synonym">Merluccius cadenati</name>
    <dbReference type="NCBI Taxonomy" id="89951"/>
    <lineage>
        <taxon>Eukaryota</taxon>
        <taxon>Metazoa</taxon>
        <taxon>Chordata</taxon>
        <taxon>Craniata</taxon>
        <taxon>Vertebrata</taxon>
        <taxon>Euteleostomi</taxon>
        <taxon>Actinopterygii</taxon>
        <taxon>Neopterygii</taxon>
        <taxon>Teleostei</taxon>
        <taxon>Neoteleostei</taxon>
        <taxon>Acanthomorphata</taxon>
        <taxon>Zeiogadaria</taxon>
        <taxon>Gadariae</taxon>
        <taxon>Gadiformes</taxon>
        <taxon>Gadoidei</taxon>
        <taxon>Merlucciidae</taxon>
        <taxon>Merluccius</taxon>
    </lineage>
</organism>
<dbReference type="InterPro" id="IPR012337">
    <property type="entry name" value="RNaseH-like_sf"/>
</dbReference>
<dbReference type="FunFam" id="1.10.340.70:FF:000001">
    <property type="entry name" value="Retrovirus-related Pol polyprotein from transposon gypsy-like Protein"/>
    <property type="match status" value="1"/>
</dbReference>
<comment type="caution">
    <text evidence="3">The sequence shown here is derived from an EMBL/GenBank/DDBJ whole genome shotgun (WGS) entry which is preliminary data.</text>
</comment>
<dbReference type="PROSITE" id="PS50994">
    <property type="entry name" value="INTEGRASE"/>
    <property type="match status" value="1"/>
</dbReference>
<dbReference type="InterPro" id="IPR036397">
    <property type="entry name" value="RNaseH_sf"/>
</dbReference>
<evidence type="ECO:0000313" key="3">
    <source>
        <dbReference type="EMBL" id="KAK0156514.1"/>
    </source>
</evidence>
<dbReference type="FunFam" id="3.30.420.10:FF:000032">
    <property type="entry name" value="Retrovirus-related Pol polyprotein from transposon 297-like Protein"/>
    <property type="match status" value="1"/>
</dbReference>
<dbReference type="InterPro" id="IPR054465">
    <property type="entry name" value="Integrase_p58-like_C"/>
</dbReference>
<dbReference type="Gene3D" id="1.10.340.70">
    <property type="match status" value="1"/>
</dbReference>
<keyword evidence="4" id="KW-1185">Reference proteome</keyword>
<proteinExistence type="predicted"/>
<evidence type="ECO:0000256" key="1">
    <source>
        <dbReference type="ARBA" id="ARBA00039658"/>
    </source>
</evidence>
<gene>
    <name evidence="3" type="primary">POL_1</name>
    <name evidence="3" type="ORF">N1851_000183</name>
</gene>
<dbReference type="PANTHER" id="PTHR37984:SF15">
    <property type="entry name" value="INTEGRASE CATALYTIC DOMAIN-CONTAINING PROTEIN"/>
    <property type="match status" value="1"/>
</dbReference>
<evidence type="ECO:0000313" key="4">
    <source>
        <dbReference type="Proteomes" id="UP001174136"/>
    </source>
</evidence>
<dbReference type="EMBL" id="JAOPHQ010000004">
    <property type="protein sequence ID" value="KAK0156514.1"/>
    <property type="molecule type" value="Genomic_DNA"/>
</dbReference>
<dbReference type="Gene3D" id="3.30.420.10">
    <property type="entry name" value="Ribonuclease H-like superfamily/Ribonuclease H"/>
    <property type="match status" value="1"/>
</dbReference>
<dbReference type="GO" id="GO:0003676">
    <property type="term" value="F:nucleic acid binding"/>
    <property type="evidence" value="ECO:0007669"/>
    <property type="project" value="InterPro"/>
</dbReference>
<dbReference type="InterPro" id="IPR001584">
    <property type="entry name" value="Integrase_cat-core"/>
</dbReference>
<dbReference type="PANTHER" id="PTHR37984">
    <property type="entry name" value="PROTEIN CBG26694"/>
    <property type="match status" value="1"/>
</dbReference>
<dbReference type="Pfam" id="PF17921">
    <property type="entry name" value="Integrase_H2C2"/>
    <property type="match status" value="1"/>
</dbReference>
<evidence type="ECO:0000259" key="2">
    <source>
        <dbReference type="PROSITE" id="PS50994"/>
    </source>
</evidence>
<dbReference type="SUPFAM" id="SSF53098">
    <property type="entry name" value="Ribonuclease H-like"/>
    <property type="match status" value="1"/>
</dbReference>
<dbReference type="Proteomes" id="UP001174136">
    <property type="component" value="Unassembled WGS sequence"/>
</dbReference>
<name>A0AA47NDH8_MERPO</name>
<dbReference type="InterPro" id="IPR041588">
    <property type="entry name" value="Integrase_H2C2"/>
</dbReference>
<dbReference type="InterPro" id="IPR050951">
    <property type="entry name" value="Retrovirus_Pol_polyprotein"/>
</dbReference>
<dbReference type="GO" id="GO:0015074">
    <property type="term" value="P:DNA integration"/>
    <property type="evidence" value="ECO:0007669"/>
    <property type="project" value="InterPro"/>
</dbReference>
<feature type="domain" description="Integrase catalytic" evidence="2">
    <location>
        <begin position="130"/>
        <end position="288"/>
    </location>
</feature>
<dbReference type="AlphaFoldDB" id="A0AA47NDH8"/>
<accession>A0AA47NDH8</accession>
<reference evidence="3" key="1">
    <citation type="journal article" date="2023" name="Front. Mar. Sci.">
        <title>A new Merluccius polli reference genome to investigate the effects of global change in West African waters.</title>
        <authorList>
            <person name="Mateo J.L."/>
            <person name="Blanco-Fernandez C."/>
            <person name="Garcia-Vazquez E."/>
            <person name="Machado-Schiaffino G."/>
        </authorList>
    </citation>
    <scope>NUCLEOTIDE SEQUENCE</scope>
    <source>
        <strain evidence="3">C29</strain>
        <tissue evidence="3">Fin</tissue>
    </source>
</reference>
<protein>
    <recommendedName>
        <fullName evidence="1">Gypsy retrotransposon integrase-like protein 1</fullName>
    </recommendedName>
</protein>
<dbReference type="Pfam" id="PF22938">
    <property type="entry name" value="Integrase_p58_C"/>
    <property type="match status" value="1"/>
</dbReference>
<dbReference type="Pfam" id="PF00665">
    <property type="entry name" value="rve"/>
    <property type="match status" value="1"/>
</dbReference>
<sequence>MQKIDSTLEQCYVKAVTPGGGVGGRVGYFLDDALLMRKWTSSLDSERDWSVIYQIVVPVAYRQDILSLAHSHVWSGHLGITKTYDRILRHFFWPGLKSDVAAFCRTCHTCQVTGKPNQVIPPAPLCPIPALGEPFEHVLVDCVGPLPKSRTGNQFLLTIMCVATRYPEAIPLRKITAQAVVKALVKFFSTFGLPKVVQTDQGTNFLSNLFEQVLTSLSITHRVSSAYHPESQGALELWHQTLKSILRKYCLETGRDWDEGVPFALFAVREIVQESLGFSPADLVFGHTVRGPLRVLKDQLVSGSASSQNVLTYVSRFRERLHSACALAREALSASQKRMKRHFDKKAVPRSLQTGDQVLVLLPIPGSSLSARFSGPYCVGRKLSDTDYVIQTPDRRRKSRVCHVNMLKLYHAKVTPHEDSVEGSTGPTVKSVIPAVLVSGSYQVTEGDEDGLELRIAPQQTPRLLNSQMRLSLDSHLAYLDEEQKELGEHLNARNLTEAEKAFILTLNPGHILAFATGSSKVPAIVFSPMTFVHDTKHLSIAHTCSNELQIFNRMNLADDNEFDYIFLVALMNGSTFSAV</sequence>